<gene>
    <name evidence="2" type="ORF">F7O44_14485</name>
</gene>
<evidence type="ECO:0000313" key="3">
    <source>
        <dbReference type="Proteomes" id="UP000460435"/>
    </source>
</evidence>
<keyword evidence="3" id="KW-1185">Reference proteome</keyword>
<proteinExistence type="predicted"/>
<evidence type="ECO:0000259" key="1">
    <source>
        <dbReference type="Pfam" id="PF01243"/>
    </source>
</evidence>
<protein>
    <recommendedName>
        <fullName evidence="1">Pyridoxamine 5'-phosphate oxidase N-terminal domain-containing protein</fullName>
    </recommendedName>
</protein>
<organism evidence="2 3">
    <name type="scientific">Phytoactinopolyspora mesophila</name>
    <dbReference type="NCBI Taxonomy" id="2650750"/>
    <lineage>
        <taxon>Bacteria</taxon>
        <taxon>Bacillati</taxon>
        <taxon>Actinomycetota</taxon>
        <taxon>Actinomycetes</taxon>
        <taxon>Jiangellales</taxon>
        <taxon>Jiangellaceae</taxon>
        <taxon>Phytoactinopolyspora</taxon>
    </lineage>
</organism>
<comment type="caution">
    <text evidence="2">The sequence shown here is derived from an EMBL/GenBank/DDBJ whole genome shotgun (WGS) entry which is preliminary data.</text>
</comment>
<dbReference type="RefSeq" id="WP_162450945.1">
    <property type="nucleotide sequence ID" value="NZ_WLZY01000004.1"/>
</dbReference>
<dbReference type="SUPFAM" id="SSF50475">
    <property type="entry name" value="FMN-binding split barrel"/>
    <property type="match status" value="1"/>
</dbReference>
<dbReference type="Pfam" id="PF01243">
    <property type="entry name" value="PNPOx_N"/>
    <property type="match status" value="1"/>
</dbReference>
<dbReference type="AlphaFoldDB" id="A0A7K3M4X1"/>
<reference evidence="2 3" key="1">
    <citation type="submission" date="2019-11" db="EMBL/GenBank/DDBJ databases">
        <authorList>
            <person name="Li X.-J."/>
            <person name="Feng X.-M."/>
        </authorList>
    </citation>
    <scope>NUCLEOTIDE SEQUENCE [LARGE SCALE GENOMIC DNA]</scope>
    <source>
        <strain evidence="2 3">XMNu-373</strain>
    </source>
</reference>
<evidence type="ECO:0000313" key="2">
    <source>
        <dbReference type="EMBL" id="NDL58280.1"/>
    </source>
</evidence>
<sequence>MTEQSSWSHLKHSAPDFAARARSIIRQWGFVYAGTIRPDGAPRISPIEAHLVEGHLVLVLIPQSLKALDVARDPRLVLQSPIVNADEPETELKIRGRAYVLPDDELRDSIADAIEDRRGWRPVSWHVATVSLDLVSMMEWRAGDLTLTRWDPRHGLRGPEARRFDPQRGAYVTD</sequence>
<dbReference type="InterPro" id="IPR011576">
    <property type="entry name" value="Pyridox_Oxase_N"/>
</dbReference>
<dbReference type="Proteomes" id="UP000460435">
    <property type="component" value="Unassembled WGS sequence"/>
</dbReference>
<dbReference type="InterPro" id="IPR012349">
    <property type="entry name" value="Split_barrel_FMN-bd"/>
</dbReference>
<dbReference type="Gene3D" id="2.30.110.10">
    <property type="entry name" value="Electron Transport, Fmn-binding Protein, Chain A"/>
    <property type="match status" value="1"/>
</dbReference>
<name>A0A7K3M4X1_9ACTN</name>
<feature type="domain" description="Pyridoxamine 5'-phosphate oxidase N-terminal" evidence="1">
    <location>
        <begin position="20"/>
        <end position="117"/>
    </location>
</feature>
<dbReference type="EMBL" id="WLZY01000004">
    <property type="protein sequence ID" value="NDL58280.1"/>
    <property type="molecule type" value="Genomic_DNA"/>
</dbReference>
<accession>A0A7K3M4X1</accession>